<dbReference type="PROSITE" id="PS00211">
    <property type="entry name" value="ABC_TRANSPORTER_1"/>
    <property type="match status" value="1"/>
</dbReference>
<protein>
    <submittedName>
        <fullName evidence="4">Molybdenum transport ATP-binding protein ModF</fullName>
    </submittedName>
</protein>
<dbReference type="SMART" id="SM00382">
    <property type="entry name" value="AAA"/>
    <property type="match status" value="2"/>
</dbReference>
<dbReference type="SUPFAM" id="SSF52540">
    <property type="entry name" value="P-loop containing nucleoside triphosphate hydrolases"/>
    <property type="match status" value="2"/>
</dbReference>
<evidence type="ECO:0000256" key="2">
    <source>
        <dbReference type="ARBA" id="ARBA00022840"/>
    </source>
</evidence>
<dbReference type="Gene3D" id="3.40.50.300">
    <property type="entry name" value="P-loop containing nucleotide triphosphate hydrolases"/>
    <property type="match status" value="2"/>
</dbReference>
<dbReference type="CDD" id="cd00267">
    <property type="entry name" value="ABC_ATPase"/>
    <property type="match status" value="1"/>
</dbReference>
<organism evidence="4">
    <name type="scientific">gut metagenome</name>
    <dbReference type="NCBI Taxonomy" id="749906"/>
    <lineage>
        <taxon>unclassified sequences</taxon>
        <taxon>metagenomes</taxon>
        <taxon>organismal metagenomes</taxon>
    </lineage>
</organism>
<dbReference type="GO" id="GO:0016887">
    <property type="term" value="F:ATP hydrolysis activity"/>
    <property type="evidence" value="ECO:0007669"/>
    <property type="project" value="InterPro"/>
</dbReference>
<evidence type="ECO:0000256" key="1">
    <source>
        <dbReference type="ARBA" id="ARBA00022741"/>
    </source>
</evidence>
<dbReference type="PROSITE" id="PS50893">
    <property type="entry name" value="ABC_TRANSPORTER_2"/>
    <property type="match status" value="2"/>
</dbReference>
<accession>J9GCU3</accession>
<dbReference type="AlphaFoldDB" id="J9GCU3"/>
<keyword evidence="2 4" id="KW-0067">ATP-binding</keyword>
<name>J9GCU3_9ZZZZ</name>
<feature type="domain" description="ABC transporter" evidence="3">
    <location>
        <begin position="4"/>
        <end position="239"/>
    </location>
</feature>
<dbReference type="PANTHER" id="PTHR43158">
    <property type="entry name" value="SKFA PEPTIDE EXPORT ATP-BINDING PROTEIN SKFE"/>
    <property type="match status" value="1"/>
</dbReference>
<comment type="caution">
    <text evidence="4">The sequence shown here is derived from an EMBL/GenBank/DDBJ whole genome shotgun (WGS) entry which is preliminary data.</text>
</comment>
<dbReference type="InterPro" id="IPR003593">
    <property type="entry name" value="AAA+_ATPase"/>
</dbReference>
<proteinExistence type="predicted"/>
<dbReference type="PANTHER" id="PTHR43158:SF2">
    <property type="entry name" value="SKFA PEPTIDE EXPORT ATP-BINDING PROTEIN SKFE"/>
    <property type="match status" value="1"/>
</dbReference>
<dbReference type="InterPro" id="IPR017871">
    <property type="entry name" value="ABC_transporter-like_CS"/>
</dbReference>
<dbReference type="InterPro" id="IPR003439">
    <property type="entry name" value="ABC_transporter-like_ATP-bd"/>
</dbReference>
<evidence type="ECO:0000259" key="3">
    <source>
        <dbReference type="PROSITE" id="PS50893"/>
    </source>
</evidence>
<dbReference type="FunFam" id="3.40.50.300:FF:000866">
    <property type="entry name" value="Molybdate ABC transporter ATP-binding protein ModF"/>
    <property type="match status" value="1"/>
</dbReference>
<dbReference type="GO" id="GO:0005524">
    <property type="term" value="F:ATP binding"/>
    <property type="evidence" value="ECO:0007669"/>
    <property type="project" value="UniProtKB-KW"/>
</dbReference>
<dbReference type="EMBL" id="AMCI01001725">
    <property type="protein sequence ID" value="EJX04689.1"/>
    <property type="molecule type" value="Genomic_DNA"/>
</dbReference>
<sequence length="485" mass="55391">MNTIHLKDAVVRHPQVRLDAPVTLDLGADEHIALVGPNGAGKSLLVDMLTGKYPLREGELRYDFSPLASTSVYENVKYLAFRDSYGDGAYYQQRWNMHDQDDFPVVRDLLGKTFDETLRQGLLQLFQLESLLDKKIIQLSSGELRKFQLTKALLSTPRVLILDNPFIGLDAAARQLLVVLFEQLAELGTLQLVLVLSMLDDIPAFITHVVPVEQRKVGVKQTREAYLDDFYRRDEERKAEEEVLTEALQKRILSLPHNGADFDSDEVVKLNRVSIRYGNRTILKELDWTVHRGEKWALSGENGAGKSTLLSLVCADNPQSYACDITLFGRKRGTGESIWEIKKHIGYVSPEMHRAYLKNLPAIEIVASGLHDSIGLYKRPRPEQMDICLWWMDIFGIAYLHDHPFLQLSSGEQRLVLLARAFVKDPQLLILDEPLHGLDTYHRRRVKKIIEAFCNRPGKTMIMVTHYTEELPSVITHRLELHHNI</sequence>
<reference evidence="4" key="1">
    <citation type="journal article" date="2012" name="PLoS ONE">
        <title>Gene sets for utilization of primary and secondary nutrition supplies in the distal gut of endangered iberian lynx.</title>
        <authorList>
            <person name="Alcaide M."/>
            <person name="Messina E."/>
            <person name="Richter M."/>
            <person name="Bargiela R."/>
            <person name="Peplies J."/>
            <person name="Huws S.A."/>
            <person name="Newbold C.J."/>
            <person name="Golyshin P.N."/>
            <person name="Simon M.A."/>
            <person name="Lopez G."/>
            <person name="Yakimov M.M."/>
            <person name="Ferrer M."/>
        </authorList>
    </citation>
    <scope>NUCLEOTIDE SEQUENCE</scope>
</reference>
<dbReference type="Pfam" id="PF00005">
    <property type="entry name" value="ABC_tran"/>
    <property type="match status" value="2"/>
</dbReference>
<feature type="domain" description="ABC transporter" evidence="3">
    <location>
        <begin position="268"/>
        <end position="485"/>
    </location>
</feature>
<gene>
    <name evidence="4" type="ORF">EVA_07207</name>
</gene>
<keyword evidence="1" id="KW-0547">Nucleotide-binding</keyword>
<evidence type="ECO:0000313" key="4">
    <source>
        <dbReference type="EMBL" id="EJX04689.1"/>
    </source>
</evidence>
<dbReference type="InterPro" id="IPR027417">
    <property type="entry name" value="P-loop_NTPase"/>
</dbReference>